<name>A0AAV7EH99_ARIFI</name>
<organism evidence="1 2">
    <name type="scientific">Aristolochia fimbriata</name>
    <name type="common">White veined hardy Dutchman's pipe vine</name>
    <dbReference type="NCBI Taxonomy" id="158543"/>
    <lineage>
        <taxon>Eukaryota</taxon>
        <taxon>Viridiplantae</taxon>
        <taxon>Streptophyta</taxon>
        <taxon>Embryophyta</taxon>
        <taxon>Tracheophyta</taxon>
        <taxon>Spermatophyta</taxon>
        <taxon>Magnoliopsida</taxon>
        <taxon>Magnoliidae</taxon>
        <taxon>Piperales</taxon>
        <taxon>Aristolochiaceae</taxon>
        <taxon>Aristolochia</taxon>
    </lineage>
</organism>
<evidence type="ECO:0000313" key="2">
    <source>
        <dbReference type="Proteomes" id="UP000825729"/>
    </source>
</evidence>
<dbReference type="EMBL" id="JAINDJ010000005">
    <property type="protein sequence ID" value="KAG9448220.1"/>
    <property type="molecule type" value="Genomic_DNA"/>
</dbReference>
<protein>
    <submittedName>
        <fullName evidence="1">Uncharacterized protein</fullName>
    </submittedName>
</protein>
<dbReference type="Proteomes" id="UP000825729">
    <property type="component" value="Unassembled WGS sequence"/>
</dbReference>
<proteinExistence type="predicted"/>
<dbReference type="AlphaFoldDB" id="A0AAV7EH99"/>
<reference evidence="1 2" key="1">
    <citation type="submission" date="2021-07" db="EMBL/GenBank/DDBJ databases">
        <title>The Aristolochia fimbriata genome: insights into angiosperm evolution, floral development and chemical biosynthesis.</title>
        <authorList>
            <person name="Jiao Y."/>
        </authorList>
    </citation>
    <scope>NUCLEOTIDE SEQUENCE [LARGE SCALE GENOMIC DNA]</scope>
    <source>
        <strain evidence="1">IBCAS-2021</strain>
        <tissue evidence="1">Leaf</tissue>
    </source>
</reference>
<keyword evidence="2" id="KW-1185">Reference proteome</keyword>
<evidence type="ECO:0000313" key="1">
    <source>
        <dbReference type="EMBL" id="KAG9448220.1"/>
    </source>
</evidence>
<sequence length="151" mass="16779">MNRTCFNDYSELFIAAKLVPLVLTPIMRPSKSKGLPVLEKDSIQRVVRDGGIPSLLSVVSSTVTADYVFSIVEPATHFISEKKWGPGGSSGTWIVRIWAKNQKTKAGGRKKVMRVVNDVNYNKHKTKIFGSWELATGGSEQYDLTVQDLCF</sequence>
<accession>A0AAV7EH99</accession>
<comment type="caution">
    <text evidence="1">The sequence shown here is derived from an EMBL/GenBank/DDBJ whole genome shotgun (WGS) entry which is preliminary data.</text>
</comment>
<gene>
    <name evidence="1" type="ORF">H6P81_014348</name>
</gene>